<accession>A0ABS4GKD0</accession>
<keyword evidence="1" id="KW-0472">Membrane</keyword>
<reference evidence="2 3" key="1">
    <citation type="submission" date="2021-03" db="EMBL/GenBank/DDBJ databases">
        <title>Genomic Encyclopedia of Type Strains, Phase IV (KMG-IV): sequencing the most valuable type-strain genomes for metagenomic binning, comparative biology and taxonomic classification.</title>
        <authorList>
            <person name="Goeker M."/>
        </authorList>
    </citation>
    <scope>NUCLEOTIDE SEQUENCE [LARGE SCALE GENOMIC DNA]</scope>
    <source>
        <strain evidence="2 3">DSM 24738</strain>
    </source>
</reference>
<name>A0ABS4GKD0_9BACL</name>
<dbReference type="RefSeq" id="WP_209808774.1">
    <property type="nucleotide sequence ID" value="NZ_JAGGKT010000001.1"/>
</dbReference>
<proteinExistence type="predicted"/>
<evidence type="ECO:0000313" key="3">
    <source>
        <dbReference type="Proteomes" id="UP001519343"/>
    </source>
</evidence>
<gene>
    <name evidence="2" type="ORF">J2Z37_000686</name>
</gene>
<sequence>MQKEKLAKKIYLWTLGIYIFLVAVLSYLGGDLGQISSEMYWNIVGILTVIMLLSGVPWVIVMDREQRRTVLIGLALTSVFWMIKIWLS</sequence>
<keyword evidence="1" id="KW-1133">Transmembrane helix</keyword>
<feature type="transmembrane region" description="Helical" evidence="1">
    <location>
        <begin position="10"/>
        <end position="28"/>
    </location>
</feature>
<dbReference type="Proteomes" id="UP001519343">
    <property type="component" value="Unassembled WGS sequence"/>
</dbReference>
<comment type="caution">
    <text evidence="2">The sequence shown here is derived from an EMBL/GenBank/DDBJ whole genome shotgun (WGS) entry which is preliminary data.</text>
</comment>
<keyword evidence="3" id="KW-1185">Reference proteome</keyword>
<feature type="transmembrane region" description="Helical" evidence="1">
    <location>
        <begin position="69"/>
        <end position="87"/>
    </location>
</feature>
<evidence type="ECO:0000313" key="2">
    <source>
        <dbReference type="EMBL" id="MBP1930699.1"/>
    </source>
</evidence>
<organism evidence="2 3">
    <name type="scientific">Ammoniphilus resinae</name>
    <dbReference type="NCBI Taxonomy" id="861532"/>
    <lineage>
        <taxon>Bacteria</taxon>
        <taxon>Bacillati</taxon>
        <taxon>Bacillota</taxon>
        <taxon>Bacilli</taxon>
        <taxon>Bacillales</taxon>
        <taxon>Paenibacillaceae</taxon>
        <taxon>Aneurinibacillus group</taxon>
        <taxon>Ammoniphilus</taxon>
    </lineage>
</organism>
<dbReference type="InterPro" id="IPR036259">
    <property type="entry name" value="MFS_trans_sf"/>
</dbReference>
<dbReference type="EMBL" id="JAGGKT010000001">
    <property type="protein sequence ID" value="MBP1930699.1"/>
    <property type="molecule type" value="Genomic_DNA"/>
</dbReference>
<keyword evidence="1" id="KW-0812">Transmembrane</keyword>
<evidence type="ECO:0000256" key="1">
    <source>
        <dbReference type="SAM" id="Phobius"/>
    </source>
</evidence>
<feature type="transmembrane region" description="Helical" evidence="1">
    <location>
        <begin position="40"/>
        <end position="62"/>
    </location>
</feature>
<protein>
    <submittedName>
        <fullName evidence="2">Heme/copper-type cytochrome/quinol oxidase subunit 3</fullName>
    </submittedName>
</protein>
<dbReference type="SUPFAM" id="SSF103473">
    <property type="entry name" value="MFS general substrate transporter"/>
    <property type="match status" value="1"/>
</dbReference>